<evidence type="ECO:0000313" key="3">
    <source>
        <dbReference type="Proteomes" id="UP001597418"/>
    </source>
</evidence>
<evidence type="ECO:0000313" key="2">
    <source>
        <dbReference type="EMBL" id="MFD2741805.1"/>
    </source>
</evidence>
<dbReference type="Proteomes" id="UP001597418">
    <property type="component" value="Unassembled WGS sequence"/>
</dbReference>
<proteinExistence type="predicted"/>
<keyword evidence="3" id="KW-1185">Reference proteome</keyword>
<reference evidence="3" key="1">
    <citation type="journal article" date="2019" name="Int. J. Syst. Evol. Microbiol.">
        <title>The Global Catalogue of Microorganisms (GCM) 10K type strain sequencing project: providing services to taxonomists for standard genome sequencing and annotation.</title>
        <authorList>
            <consortium name="The Broad Institute Genomics Platform"/>
            <consortium name="The Broad Institute Genome Sequencing Center for Infectious Disease"/>
            <person name="Wu L."/>
            <person name="Ma J."/>
        </authorList>
    </citation>
    <scope>NUCLEOTIDE SEQUENCE [LARGE SCALE GENOMIC DNA]</scope>
    <source>
        <strain evidence="3">KCTC 42247</strain>
    </source>
</reference>
<feature type="compositionally biased region" description="Basic and acidic residues" evidence="1">
    <location>
        <begin position="31"/>
        <end position="43"/>
    </location>
</feature>
<evidence type="ECO:0000256" key="1">
    <source>
        <dbReference type="SAM" id="MobiDB-lite"/>
    </source>
</evidence>
<gene>
    <name evidence="2" type="ORF">ACFSQ6_00190</name>
</gene>
<feature type="region of interest" description="Disordered" evidence="1">
    <location>
        <begin position="14"/>
        <end position="43"/>
    </location>
</feature>
<dbReference type="RefSeq" id="WP_066758183.1">
    <property type="nucleotide sequence ID" value="NZ_JBHUMB010000003.1"/>
</dbReference>
<dbReference type="EMBL" id="JBHUMB010000003">
    <property type="protein sequence ID" value="MFD2741805.1"/>
    <property type="molecule type" value="Genomic_DNA"/>
</dbReference>
<comment type="caution">
    <text evidence="2">The sequence shown here is derived from an EMBL/GenBank/DDBJ whole genome shotgun (WGS) entry which is preliminary data.</text>
</comment>
<sequence length="161" mass="18655">MNITNEKFKHIPGWGIDADPENEPTYPMKKYTGDDHKRSDYERADQQKQEILLLKSPERPAISRVFGTTVPPSGLSGAIRRYAFHYSEDKIRHWIPLILADRIQVWEGLLNDLKRGYIPNIVAERGWNIEWKHNPKGMVKKIAIATSLGFLICCTLRKKKK</sequence>
<accession>A0ABW5U7K3</accession>
<name>A0ABW5U7K3_9SPHI</name>
<organism evidence="2 3">
    <name type="scientific">Sphingobacterium populi</name>
    <dbReference type="NCBI Taxonomy" id="1812824"/>
    <lineage>
        <taxon>Bacteria</taxon>
        <taxon>Pseudomonadati</taxon>
        <taxon>Bacteroidota</taxon>
        <taxon>Sphingobacteriia</taxon>
        <taxon>Sphingobacteriales</taxon>
        <taxon>Sphingobacteriaceae</taxon>
        <taxon>Sphingobacterium</taxon>
    </lineage>
</organism>
<protein>
    <submittedName>
        <fullName evidence="2">Uncharacterized protein</fullName>
    </submittedName>
</protein>